<sequence length="70" mass="8386">MNGNRFQDGQYRYERSAADPLVAITREGESAPFVTYQYDEDGRRYFLQAKNNLRQEKAAEEREIVWRRQP</sequence>
<keyword evidence="2" id="KW-1185">Reference proteome</keyword>
<gene>
    <name evidence="1" type="ORF">GsuE55_19430</name>
</gene>
<organism evidence="1 2">
    <name type="scientific">Geobacillus subterraneus</name>
    <dbReference type="NCBI Taxonomy" id="129338"/>
    <lineage>
        <taxon>Bacteria</taxon>
        <taxon>Bacillati</taxon>
        <taxon>Bacillota</taxon>
        <taxon>Bacilli</taxon>
        <taxon>Bacillales</taxon>
        <taxon>Anoxybacillaceae</taxon>
        <taxon>Geobacillus</taxon>
    </lineage>
</organism>
<evidence type="ECO:0000313" key="2">
    <source>
        <dbReference type="Proteomes" id="UP000501421"/>
    </source>
</evidence>
<dbReference type="EMBL" id="AP022557">
    <property type="protein sequence ID" value="BBW97110.1"/>
    <property type="molecule type" value="Genomic_DNA"/>
</dbReference>
<evidence type="ECO:0008006" key="3">
    <source>
        <dbReference type="Google" id="ProtNLM"/>
    </source>
</evidence>
<accession>A0A679FMA4</accession>
<dbReference type="Proteomes" id="UP000501421">
    <property type="component" value="Chromosome"/>
</dbReference>
<name>A0A679FMA4_9BACL</name>
<reference evidence="2" key="1">
    <citation type="journal article" date="2020" name="Microbiol. Resour. Announc.">
        <title>Complete Genome Sequence of Geobacillus sp. Strain E55-1, Isolated from Mine Geyser in Japan.</title>
        <authorList>
            <person name="Miyazaki K."/>
            <person name="Hase E."/>
            <person name="Tokito N."/>
        </authorList>
    </citation>
    <scope>NUCLEOTIDE SEQUENCE [LARGE SCALE GENOMIC DNA]</scope>
    <source>
        <strain evidence="2">E55-1</strain>
    </source>
</reference>
<protein>
    <recommendedName>
        <fullName evidence="3">Wall-associated protein</fullName>
    </recommendedName>
</protein>
<proteinExistence type="predicted"/>
<evidence type="ECO:0000313" key="1">
    <source>
        <dbReference type="EMBL" id="BBW97110.1"/>
    </source>
</evidence>
<dbReference type="AlphaFoldDB" id="A0A679FMA4"/>